<dbReference type="PANTHER" id="PTHR43112:SF3">
    <property type="entry name" value="FERREDOXIN-2, CHLOROPLASTIC"/>
    <property type="match status" value="1"/>
</dbReference>
<organism evidence="10 11">
    <name type="scientific">Pigmentiphaga aceris</name>
    <dbReference type="NCBI Taxonomy" id="1940612"/>
    <lineage>
        <taxon>Bacteria</taxon>
        <taxon>Pseudomonadati</taxon>
        <taxon>Pseudomonadota</taxon>
        <taxon>Betaproteobacteria</taxon>
        <taxon>Burkholderiales</taxon>
        <taxon>Alcaligenaceae</taxon>
        <taxon>Pigmentiphaga</taxon>
    </lineage>
</organism>
<protein>
    <submittedName>
        <fullName evidence="10">2Fe-2S iron-sulfur cluster binding domain-containing protein</fullName>
    </submittedName>
</protein>
<dbReference type="SUPFAM" id="SSF54292">
    <property type="entry name" value="2Fe-2S ferredoxin-like"/>
    <property type="match status" value="1"/>
</dbReference>
<keyword evidence="4" id="KW-0479">Metal-binding</keyword>
<accession>A0A5C0AY73</accession>
<dbReference type="EMBL" id="CP043046">
    <property type="protein sequence ID" value="QEI07115.1"/>
    <property type="molecule type" value="Genomic_DNA"/>
</dbReference>
<comment type="cofactor">
    <cofactor evidence="8">
        <name>[2Fe-2S] cluster</name>
        <dbReference type="ChEBI" id="CHEBI:190135"/>
    </cofactor>
</comment>
<evidence type="ECO:0000313" key="11">
    <source>
        <dbReference type="Proteomes" id="UP000325161"/>
    </source>
</evidence>
<proteinExistence type="inferred from homology"/>
<keyword evidence="6" id="KW-0408">Iron</keyword>
<evidence type="ECO:0000256" key="5">
    <source>
        <dbReference type="ARBA" id="ARBA00022982"/>
    </source>
</evidence>
<dbReference type="Proteomes" id="UP000325161">
    <property type="component" value="Chromosome"/>
</dbReference>
<dbReference type="AlphaFoldDB" id="A0A5C0AY73"/>
<dbReference type="Gene3D" id="3.10.20.30">
    <property type="match status" value="1"/>
</dbReference>
<dbReference type="PROSITE" id="PS51085">
    <property type="entry name" value="2FE2S_FER_2"/>
    <property type="match status" value="1"/>
</dbReference>
<evidence type="ECO:0000313" key="10">
    <source>
        <dbReference type="EMBL" id="QEI07115.1"/>
    </source>
</evidence>
<name>A0A5C0AY73_9BURK</name>
<evidence type="ECO:0000256" key="7">
    <source>
        <dbReference type="ARBA" id="ARBA00023014"/>
    </source>
</evidence>
<keyword evidence="7" id="KW-0411">Iron-sulfur</keyword>
<dbReference type="InterPro" id="IPR036010">
    <property type="entry name" value="2Fe-2S_ferredoxin-like_sf"/>
</dbReference>
<dbReference type="InterPro" id="IPR001041">
    <property type="entry name" value="2Fe-2S_ferredoxin-type"/>
</dbReference>
<evidence type="ECO:0000259" key="9">
    <source>
        <dbReference type="PROSITE" id="PS51085"/>
    </source>
</evidence>
<gene>
    <name evidence="10" type="ORF">FXN63_15665</name>
</gene>
<feature type="domain" description="2Fe-2S ferredoxin-type" evidence="9">
    <location>
        <begin position="5"/>
        <end position="94"/>
    </location>
</feature>
<dbReference type="CDD" id="cd00207">
    <property type="entry name" value="fer2"/>
    <property type="match status" value="1"/>
</dbReference>
<keyword evidence="3" id="KW-0001">2Fe-2S</keyword>
<evidence type="ECO:0000256" key="1">
    <source>
        <dbReference type="ARBA" id="ARBA00007874"/>
    </source>
</evidence>
<dbReference type="Pfam" id="PF00111">
    <property type="entry name" value="Fer2"/>
    <property type="match status" value="1"/>
</dbReference>
<evidence type="ECO:0000256" key="6">
    <source>
        <dbReference type="ARBA" id="ARBA00023004"/>
    </source>
</evidence>
<comment type="similarity">
    <text evidence="1">Belongs to the 2Fe2S plant-type ferredoxin family.</text>
</comment>
<evidence type="ECO:0000256" key="8">
    <source>
        <dbReference type="ARBA" id="ARBA00034078"/>
    </source>
</evidence>
<reference evidence="10 11" key="1">
    <citation type="submission" date="2019-08" db="EMBL/GenBank/DDBJ databases">
        <title>Amphibian skin-associated Pigmentiphaga: genome sequence and occurrence across geography and hosts.</title>
        <authorList>
            <person name="Bletz M.C."/>
            <person name="Bunk B."/>
            <person name="Sproeer C."/>
            <person name="Biwer P."/>
            <person name="Reiter S."/>
            <person name="Rabemananjara F.C.E."/>
            <person name="Schulz S."/>
            <person name="Overmann J."/>
            <person name="Vences M."/>
        </authorList>
    </citation>
    <scope>NUCLEOTIDE SEQUENCE [LARGE SCALE GENOMIC DNA]</scope>
    <source>
        <strain evidence="10 11">Mada1488</strain>
    </source>
</reference>
<evidence type="ECO:0000256" key="4">
    <source>
        <dbReference type="ARBA" id="ARBA00022723"/>
    </source>
</evidence>
<evidence type="ECO:0000256" key="3">
    <source>
        <dbReference type="ARBA" id="ARBA00022714"/>
    </source>
</evidence>
<keyword evidence="2" id="KW-0813">Transport</keyword>
<dbReference type="PANTHER" id="PTHR43112">
    <property type="entry name" value="FERREDOXIN"/>
    <property type="match status" value="1"/>
</dbReference>
<dbReference type="KEGG" id="pacr:FXN63_15665"/>
<dbReference type="InterPro" id="IPR012675">
    <property type="entry name" value="Beta-grasp_dom_sf"/>
</dbReference>
<dbReference type="OrthoDB" id="9806195at2"/>
<dbReference type="GO" id="GO:0046872">
    <property type="term" value="F:metal ion binding"/>
    <property type="evidence" value="ECO:0007669"/>
    <property type="project" value="UniProtKB-KW"/>
</dbReference>
<dbReference type="GO" id="GO:0051537">
    <property type="term" value="F:2 iron, 2 sulfur cluster binding"/>
    <property type="evidence" value="ECO:0007669"/>
    <property type="project" value="UniProtKB-KW"/>
</dbReference>
<keyword evidence="11" id="KW-1185">Reference proteome</keyword>
<evidence type="ECO:0000256" key="2">
    <source>
        <dbReference type="ARBA" id="ARBA00022448"/>
    </source>
</evidence>
<sequence>MADAFPVLISPQGWRFEADPDRSLFESARAAGIRLPTSCRNGTCRACMSQLRSGSVAYRIERPGLTREERNEGWILPCVAKPTSELELHVPEATLWDAPR</sequence>
<dbReference type="RefSeq" id="WP_148816162.1">
    <property type="nucleotide sequence ID" value="NZ_CP043046.1"/>
</dbReference>
<keyword evidence="5" id="KW-0249">Electron transport</keyword>